<dbReference type="GeneID" id="104755628"/>
<reference evidence="3" key="2">
    <citation type="submission" date="2025-08" db="UniProtKB">
        <authorList>
            <consortium name="RefSeq"/>
        </authorList>
    </citation>
    <scope>IDENTIFICATION</scope>
    <source>
        <tissue evidence="3">Leaf</tissue>
    </source>
</reference>
<dbReference type="SMART" id="SM00579">
    <property type="entry name" value="FBD"/>
    <property type="match status" value="1"/>
</dbReference>
<dbReference type="PANTHER" id="PTHR31900">
    <property type="entry name" value="F-BOX/RNI SUPERFAMILY PROTEIN-RELATED"/>
    <property type="match status" value="1"/>
</dbReference>
<proteinExistence type="predicted"/>
<dbReference type="SUPFAM" id="SSF81383">
    <property type="entry name" value="F-box domain"/>
    <property type="match status" value="1"/>
</dbReference>
<dbReference type="CDD" id="cd22160">
    <property type="entry name" value="F-box_AtFBL13-like"/>
    <property type="match status" value="1"/>
</dbReference>
<dbReference type="SMART" id="SM00256">
    <property type="entry name" value="FBOX"/>
    <property type="match status" value="1"/>
</dbReference>
<feature type="domain" description="F-box" evidence="1">
    <location>
        <begin position="1"/>
        <end position="51"/>
    </location>
</feature>
<dbReference type="InterPro" id="IPR032675">
    <property type="entry name" value="LRR_dom_sf"/>
</dbReference>
<dbReference type="Pfam" id="PF24758">
    <property type="entry name" value="LRR_At5g56370"/>
    <property type="match status" value="1"/>
</dbReference>
<dbReference type="RefSeq" id="XP_019086752.1">
    <property type="nucleotide sequence ID" value="XM_019231207.1"/>
</dbReference>
<name>A0ABM1QJ14_CAMSA</name>
<dbReference type="InterPro" id="IPR050232">
    <property type="entry name" value="FBL13/AtMIF1-like"/>
</dbReference>
<dbReference type="Pfam" id="PF00646">
    <property type="entry name" value="F-box"/>
    <property type="match status" value="1"/>
</dbReference>
<dbReference type="PROSITE" id="PS50181">
    <property type="entry name" value="FBOX"/>
    <property type="match status" value="1"/>
</dbReference>
<dbReference type="Proteomes" id="UP000694864">
    <property type="component" value="Chromosome 2"/>
</dbReference>
<dbReference type="PANTHER" id="PTHR31900:SF34">
    <property type="entry name" value="EMB|CAB62440.1-RELATED"/>
    <property type="match status" value="1"/>
</dbReference>
<dbReference type="InterPro" id="IPR036047">
    <property type="entry name" value="F-box-like_dom_sf"/>
</dbReference>
<dbReference type="Gene3D" id="3.80.10.10">
    <property type="entry name" value="Ribonuclease Inhibitor"/>
    <property type="match status" value="1"/>
</dbReference>
<dbReference type="InterPro" id="IPR055411">
    <property type="entry name" value="LRR_FXL15/At3g58940/PEG3-like"/>
</dbReference>
<evidence type="ECO:0000259" key="1">
    <source>
        <dbReference type="PROSITE" id="PS50181"/>
    </source>
</evidence>
<evidence type="ECO:0000313" key="3">
    <source>
        <dbReference type="RefSeq" id="XP_019086752.1"/>
    </source>
</evidence>
<gene>
    <name evidence="3" type="primary">LOC104755628</name>
</gene>
<dbReference type="InterPro" id="IPR006566">
    <property type="entry name" value="FBD"/>
</dbReference>
<dbReference type="Gene3D" id="1.20.1280.50">
    <property type="match status" value="1"/>
</dbReference>
<reference evidence="2" key="1">
    <citation type="journal article" date="2014" name="Nat. Commun.">
        <title>The emerging biofuel crop Camelina sativa retains a highly undifferentiated hexaploid genome structure.</title>
        <authorList>
            <person name="Kagale S."/>
            <person name="Koh C."/>
            <person name="Nixon J."/>
            <person name="Bollina V."/>
            <person name="Clarke W.E."/>
            <person name="Tuteja R."/>
            <person name="Spillane C."/>
            <person name="Robinson S.J."/>
            <person name="Links M.G."/>
            <person name="Clarke C."/>
            <person name="Higgins E.E."/>
            <person name="Huebert T."/>
            <person name="Sharpe A.G."/>
            <person name="Parkin I.A."/>
        </authorList>
    </citation>
    <scope>NUCLEOTIDE SEQUENCE [LARGE SCALE GENOMIC DNA]</scope>
    <source>
        <strain evidence="2">cv. DH55</strain>
    </source>
</reference>
<accession>A0ABM1QJ14</accession>
<dbReference type="Pfam" id="PF08387">
    <property type="entry name" value="FBD"/>
    <property type="match status" value="1"/>
</dbReference>
<keyword evidence="2" id="KW-1185">Reference proteome</keyword>
<sequence length="416" mass="48002">MDRISLLPDECLLQILSSLTTKDVLKTSLLSKRWRNLWKLVPKLEYIYYDEDVNLDNGRLMRFVDRSLLLNEAPVLERLCFKFLGQCDDVDIGFWVRIAVERGLSDFEYLSPLFYNEPKSLPQSLFTCGTLVELKLTNVSLEDVKFPVSFPFLKTLHLSWVIYLDDESPKKFLSSCQILEVLVVDRHYAGDNVGSFSITVPSLQKLTYFNEYSSEGLFALNAPSLKSLEISDSDDECIIEKLPEIMAANLEVTYWNTDDILGSLTSVKRLSLCLPSKSQFPTGKIFHQLVSLEFCCTCDTKWDLLISLFKHSPKLRPLKLNERHGCSDSKEELYHLEGEPISVPENLIMLRLETLEWRNYRGWYSERELVTFILEQSRGLRRASFTPVATNLEKKSRMLKELADLFSDSTCQFLFG</sequence>
<dbReference type="InterPro" id="IPR001810">
    <property type="entry name" value="F-box_dom"/>
</dbReference>
<dbReference type="InterPro" id="IPR053781">
    <property type="entry name" value="F-box_AtFBL13-like"/>
</dbReference>
<protein>
    <submittedName>
        <fullName evidence="3">FBD-associated F-box protein At5g56370-like</fullName>
    </submittedName>
</protein>
<organism evidence="2 3">
    <name type="scientific">Camelina sativa</name>
    <name type="common">False flax</name>
    <name type="synonym">Myagrum sativum</name>
    <dbReference type="NCBI Taxonomy" id="90675"/>
    <lineage>
        <taxon>Eukaryota</taxon>
        <taxon>Viridiplantae</taxon>
        <taxon>Streptophyta</taxon>
        <taxon>Embryophyta</taxon>
        <taxon>Tracheophyta</taxon>
        <taxon>Spermatophyta</taxon>
        <taxon>Magnoliopsida</taxon>
        <taxon>eudicotyledons</taxon>
        <taxon>Gunneridae</taxon>
        <taxon>Pentapetalae</taxon>
        <taxon>rosids</taxon>
        <taxon>malvids</taxon>
        <taxon>Brassicales</taxon>
        <taxon>Brassicaceae</taxon>
        <taxon>Camelineae</taxon>
        <taxon>Camelina</taxon>
    </lineage>
</organism>
<dbReference type="SUPFAM" id="SSF52047">
    <property type="entry name" value="RNI-like"/>
    <property type="match status" value="1"/>
</dbReference>
<evidence type="ECO:0000313" key="2">
    <source>
        <dbReference type="Proteomes" id="UP000694864"/>
    </source>
</evidence>